<sequence length="192" mass="20430">MSSNKKTQKLHRSSDSSRNLISTVKCHNCGEGGHIRPRCPKNPRAFNRDGTSTLTVGFCLGDKEVSKSTYCVAGTINGSSTSTVLRDTGCSSLVVSEEALPDVTVYDYVGRADQFPVVKCYLTCPYCDGWADDVRAPIKFATVLLGDFPGTRKPDDPAYPLPAHPLPAHVISVSPSQGNGAAAALTQPNVVS</sequence>
<dbReference type="EMBL" id="VSRR010004380">
    <property type="protein sequence ID" value="MPC39493.1"/>
    <property type="molecule type" value="Genomic_DNA"/>
</dbReference>
<dbReference type="InterPro" id="IPR001878">
    <property type="entry name" value="Znf_CCHC"/>
</dbReference>
<dbReference type="GO" id="GO:0003676">
    <property type="term" value="F:nucleic acid binding"/>
    <property type="evidence" value="ECO:0007669"/>
    <property type="project" value="InterPro"/>
</dbReference>
<dbReference type="PROSITE" id="PS50158">
    <property type="entry name" value="ZF_CCHC"/>
    <property type="match status" value="1"/>
</dbReference>
<keyword evidence="1" id="KW-0479">Metal-binding</keyword>
<evidence type="ECO:0000256" key="1">
    <source>
        <dbReference type="PROSITE-ProRule" id="PRU00047"/>
    </source>
</evidence>
<keyword evidence="4" id="KW-1185">Reference proteome</keyword>
<proteinExistence type="predicted"/>
<feature type="domain" description="CCHC-type" evidence="2">
    <location>
        <begin position="25"/>
        <end position="41"/>
    </location>
</feature>
<evidence type="ECO:0000313" key="3">
    <source>
        <dbReference type="EMBL" id="MPC39493.1"/>
    </source>
</evidence>
<reference evidence="3 4" key="1">
    <citation type="submission" date="2019-05" db="EMBL/GenBank/DDBJ databases">
        <title>Another draft genome of Portunus trituberculatus and its Hox gene families provides insights of decapod evolution.</title>
        <authorList>
            <person name="Jeong J.-H."/>
            <person name="Song I."/>
            <person name="Kim S."/>
            <person name="Choi T."/>
            <person name="Kim D."/>
            <person name="Ryu S."/>
            <person name="Kim W."/>
        </authorList>
    </citation>
    <scope>NUCLEOTIDE SEQUENCE [LARGE SCALE GENOMIC DNA]</scope>
    <source>
        <tissue evidence="3">Muscle</tissue>
    </source>
</reference>
<evidence type="ECO:0000313" key="4">
    <source>
        <dbReference type="Proteomes" id="UP000324222"/>
    </source>
</evidence>
<name>A0A5B7F336_PORTR</name>
<organism evidence="3 4">
    <name type="scientific">Portunus trituberculatus</name>
    <name type="common">Swimming crab</name>
    <name type="synonym">Neptunus trituberculatus</name>
    <dbReference type="NCBI Taxonomy" id="210409"/>
    <lineage>
        <taxon>Eukaryota</taxon>
        <taxon>Metazoa</taxon>
        <taxon>Ecdysozoa</taxon>
        <taxon>Arthropoda</taxon>
        <taxon>Crustacea</taxon>
        <taxon>Multicrustacea</taxon>
        <taxon>Malacostraca</taxon>
        <taxon>Eumalacostraca</taxon>
        <taxon>Eucarida</taxon>
        <taxon>Decapoda</taxon>
        <taxon>Pleocyemata</taxon>
        <taxon>Brachyura</taxon>
        <taxon>Eubrachyura</taxon>
        <taxon>Portunoidea</taxon>
        <taxon>Portunidae</taxon>
        <taxon>Portuninae</taxon>
        <taxon>Portunus</taxon>
    </lineage>
</organism>
<keyword evidence="1" id="KW-0862">Zinc</keyword>
<gene>
    <name evidence="3" type="ORF">E2C01_033031</name>
</gene>
<dbReference type="SUPFAM" id="SSF57756">
    <property type="entry name" value="Retrovirus zinc finger-like domains"/>
    <property type="match status" value="1"/>
</dbReference>
<accession>A0A5B7F336</accession>
<dbReference type="AlphaFoldDB" id="A0A5B7F336"/>
<protein>
    <recommendedName>
        <fullName evidence="2">CCHC-type domain-containing protein</fullName>
    </recommendedName>
</protein>
<dbReference type="OrthoDB" id="6380096at2759"/>
<dbReference type="Proteomes" id="UP000324222">
    <property type="component" value="Unassembled WGS sequence"/>
</dbReference>
<keyword evidence="1" id="KW-0863">Zinc-finger</keyword>
<dbReference type="Gene3D" id="4.10.60.10">
    <property type="entry name" value="Zinc finger, CCHC-type"/>
    <property type="match status" value="1"/>
</dbReference>
<dbReference type="GO" id="GO:0008270">
    <property type="term" value="F:zinc ion binding"/>
    <property type="evidence" value="ECO:0007669"/>
    <property type="project" value="UniProtKB-KW"/>
</dbReference>
<dbReference type="InterPro" id="IPR036875">
    <property type="entry name" value="Znf_CCHC_sf"/>
</dbReference>
<evidence type="ECO:0000259" key="2">
    <source>
        <dbReference type="PROSITE" id="PS50158"/>
    </source>
</evidence>
<comment type="caution">
    <text evidence="3">The sequence shown here is derived from an EMBL/GenBank/DDBJ whole genome shotgun (WGS) entry which is preliminary data.</text>
</comment>